<dbReference type="OrthoDB" id="5085155at2759"/>
<organism evidence="2 3">
    <name type="scientific">Fusarium poae</name>
    <dbReference type="NCBI Taxonomy" id="36050"/>
    <lineage>
        <taxon>Eukaryota</taxon>
        <taxon>Fungi</taxon>
        <taxon>Dikarya</taxon>
        <taxon>Ascomycota</taxon>
        <taxon>Pezizomycotina</taxon>
        <taxon>Sordariomycetes</taxon>
        <taxon>Hypocreomycetidae</taxon>
        <taxon>Hypocreales</taxon>
        <taxon>Nectriaceae</taxon>
        <taxon>Fusarium</taxon>
    </lineage>
</organism>
<feature type="coiled-coil region" evidence="1">
    <location>
        <begin position="28"/>
        <end position="66"/>
    </location>
</feature>
<evidence type="ECO:0000256" key="1">
    <source>
        <dbReference type="SAM" id="Coils"/>
    </source>
</evidence>
<reference evidence="2 3" key="1">
    <citation type="submission" date="2016-06" db="EMBL/GenBank/DDBJ databases">
        <title>Living apart together: crosstalk between the core and supernumerary genomes in a fungal plant pathogen.</title>
        <authorList>
            <person name="Vanheule A."/>
            <person name="Audenaert K."/>
            <person name="Warris S."/>
            <person name="Van De Geest H."/>
            <person name="Schijlen E."/>
            <person name="Hofte M."/>
            <person name="De Saeger S."/>
            <person name="Haesaert G."/>
            <person name="Waalwijk C."/>
            <person name="Van Der Lee T."/>
        </authorList>
    </citation>
    <scope>NUCLEOTIDE SEQUENCE [LARGE SCALE GENOMIC DNA]</scope>
    <source>
        <strain evidence="2 3">2516</strain>
    </source>
</reference>
<dbReference type="AlphaFoldDB" id="A0A1B8AFZ2"/>
<proteinExistence type="predicted"/>
<evidence type="ECO:0000313" key="3">
    <source>
        <dbReference type="Proteomes" id="UP000091967"/>
    </source>
</evidence>
<sequence>MSSSIKRMFFLKDTSPKSGEPVVKSYTIDDYKKENEDLKGEIKALYEQLNRRYQDTRNAEHDVLEQRVVLGTTLSKLRYLDKKLENIYDRKGMEKAIVKAANDPKLLYHKAEAFRKIKNAEHEIVGSREIVKSCIDRLKGHLEKLDKY</sequence>
<gene>
    <name evidence="2" type="ORF">FPOA_11106</name>
</gene>
<dbReference type="EMBL" id="LYXU01000004">
    <property type="protein sequence ID" value="OBS19381.1"/>
    <property type="molecule type" value="Genomic_DNA"/>
</dbReference>
<protein>
    <submittedName>
        <fullName evidence="2">Uncharacterized protein</fullName>
    </submittedName>
</protein>
<accession>A0A1B8AFZ2</accession>
<dbReference type="Proteomes" id="UP000091967">
    <property type="component" value="Unassembled WGS sequence"/>
</dbReference>
<keyword evidence="3" id="KW-1185">Reference proteome</keyword>
<comment type="caution">
    <text evidence="2">The sequence shown here is derived from an EMBL/GenBank/DDBJ whole genome shotgun (WGS) entry which is preliminary data.</text>
</comment>
<dbReference type="OMA" id="CRDDAIN"/>
<name>A0A1B8AFZ2_FUSPO</name>
<keyword evidence="1" id="KW-0175">Coiled coil</keyword>
<evidence type="ECO:0000313" key="2">
    <source>
        <dbReference type="EMBL" id="OBS19381.1"/>
    </source>
</evidence>